<keyword evidence="10" id="KW-1185">Reference proteome</keyword>
<dbReference type="InterPro" id="IPR020846">
    <property type="entry name" value="MFS_dom"/>
</dbReference>
<dbReference type="PANTHER" id="PTHR48020">
    <property type="entry name" value="PROTON MYO-INOSITOL COTRANSPORTER"/>
    <property type="match status" value="1"/>
</dbReference>
<name>A0A085ME50_9BILA</name>
<dbReference type="InterPro" id="IPR036259">
    <property type="entry name" value="MFS_trans_sf"/>
</dbReference>
<feature type="transmembrane region" description="Helical" evidence="7">
    <location>
        <begin position="789"/>
        <end position="812"/>
    </location>
</feature>
<dbReference type="InterPro" id="IPR050814">
    <property type="entry name" value="Myo-inositol_Transporter"/>
</dbReference>
<feature type="transmembrane region" description="Helical" evidence="7">
    <location>
        <begin position="701"/>
        <end position="718"/>
    </location>
</feature>
<keyword evidence="6 7" id="KW-0472">Membrane</keyword>
<reference evidence="9 10" key="1">
    <citation type="journal article" date="2014" name="Nat. Genet.">
        <title>Genome and transcriptome of the porcine whipworm Trichuris suis.</title>
        <authorList>
            <person name="Jex A.R."/>
            <person name="Nejsum P."/>
            <person name="Schwarz E.M."/>
            <person name="Hu L."/>
            <person name="Young N.D."/>
            <person name="Hall R.S."/>
            <person name="Korhonen P.K."/>
            <person name="Liao S."/>
            <person name="Thamsborg S."/>
            <person name="Xia J."/>
            <person name="Xu P."/>
            <person name="Wang S."/>
            <person name="Scheerlinck J.P."/>
            <person name="Hofmann A."/>
            <person name="Sternberg P.W."/>
            <person name="Wang J."/>
            <person name="Gasser R.B."/>
        </authorList>
    </citation>
    <scope>NUCLEOTIDE SEQUENCE [LARGE SCALE GENOMIC DNA]</scope>
    <source>
        <strain evidence="9">DCEP-RM93M</strain>
    </source>
</reference>
<feature type="transmembrane region" description="Helical" evidence="7">
    <location>
        <begin position="83"/>
        <end position="102"/>
    </location>
</feature>
<keyword evidence="3" id="KW-0813">Transport</keyword>
<accession>A0A085ME50</accession>
<dbReference type="Pfam" id="PF00083">
    <property type="entry name" value="Sugar_tr"/>
    <property type="match status" value="3"/>
</dbReference>
<dbReference type="InterPro" id="IPR005829">
    <property type="entry name" value="Sugar_transporter_CS"/>
</dbReference>
<feature type="transmembrane region" description="Helical" evidence="7">
    <location>
        <begin position="1135"/>
        <end position="1153"/>
    </location>
</feature>
<evidence type="ECO:0000313" key="9">
    <source>
        <dbReference type="EMBL" id="KFD55496.1"/>
    </source>
</evidence>
<evidence type="ECO:0000259" key="8">
    <source>
        <dbReference type="PROSITE" id="PS50850"/>
    </source>
</evidence>
<feature type="transmembrane region" description="Helical" evidence="7">
    <location>
        <begin position="919"/>
        <end position="938"/>
    </location>
</feature>
<evidence type="ECO:0000256" key="1">
    <source>
        <dbReference type="ARBA" id="ARBA00004141"/>
    </source>
</evidence>
<protein>
    <recommendedName>
        <fullName evidence="8">Major facilitator superfamily (MFS) profile domain-containing protein</fullName>
    </recommendedName>
</protein>
<feature type="transmembrane region" description="Helical" evidence="7">
    <location>
        <begin position="141"/>
        <end position="163"/>
    </location>
</feature>
<evidence type="ECO:0000256" key="5">
    <source>
        <dbReference type="ARBA" id="ARBA00022989"/>
    </source>
</evidence>
<feature type="transmembrane region" description="Helical" evidence="7">
    <location>
        <begin position="669"/>
        <end position="689"/>
    </location>
</feature>
<feature type="transmembrane region" description="Helical" evidence="7">
    <location>
        <begin position="883"/>
        <end position="907"/>
    </location>
</feature>
<feature type="transmembrane region" description="Helical" evidence="7">
    <location>
        <begin position="730"/>
        <end position="747"/>
    </location>
</feature>
<feature type="transmembrane region" description="Helical" evidence="7">
    <location>
        <begin position="634"/>
        <end position="657"/>
    </location>
</feature>
<feature type="transmembrane region" description="Helical" evidence="7">
    <location>
        <begin position="301"/>
        <end position="324"/>
    </location>
</feature>
<dbReference type="Proteomes" id="UP000030764">
    <property type="component" value="Unassembled WGS sequence"/>
</dbReference>
<dbReference type="Gene3D" id="1.20.1250.20">
    <property type="entry name" value="MFS general substrate transporter like domains"/>
    <property type="match status" value="4"/>
</dbReference>
<dbReference type="InterPro" id="IPR003663">
    <property type="entry name" value="Sugar/inositol_transpt"/>
</dbReference>
<feature type="domain" description="Major facilitator superfamily (MFS) profile" evidence="8">
    <location>
        <begin position="17"/>
        <end position="555"/>
    </location>
</feature>
<evidence type="ECO:0000256" key="3">
    <source>
        <dbReference type="ARBA" id="ARBA00022448"/>
    </source>
</evidence>
<evidence type="ECO:0000256" key="6">
    <source>
        <dbReference type="ARBA" id="ARBA00023136"/>
    </source>
</evidence>
<feature type="transmembrane region" description="Helical" evidence="7">
    <location>
        <begin position="108"/>
        <end position="129"/>
    </location>
</feature>
<feature type="transmembrane region" description="Helical" evidence="7">
    <location>
        <begin position="15"/>
        <end position="42"/>
    </location>
</feature>
<feature type="transmembrane region" description="Helical" evidence="7">
    <location>
        <begin position="466"/>
        <end position="486"/>
    </location>
</feature>
<organism evidence="9 10">
    <name type="scientific">Trichuris suis</name>
    <name type="common">pig whipworm</name>
    <dbReference type="NCBI Taxonomy" id="68888"/>
    <lineage>
        <taxon>Eukaryota</taxon>
        <taxon>Metazoa</taxon>
        <taxon>Ecdysozoa</taxon>
        <taxon>Nematoda</taxon>
        <taxon>Enoplea</taxon>
        <taxon>Dorylaimia</taxon>
        <taxon>Trichinellida</taxon>
        <taxon>Trichuridae</taxon>
        <taxon>Trichuris</taxon>
    </lineage>
</organism>
<dbReference type="GO" id="GO:0005366">
    <property type="term" value="F:myo-inositol:proton symporter activity"/>
    <property type="evidence" value="ECO:0007669"/>
    <property type="project" value="TreeGrafter"/>
</dbReference>
<dbReference type="PROSITE" id="PS50850">
    <property type="entry name" value="MFS"/>
    <property type="match status" value="2"/>
</dbReference>
<dbReference type="PANTHER" id="PTHR48020:SF12">
    <property type="entry name" value="PROTON MYO-INOSITOL COTRANSPORTER"/>
    <property type="match status" value="1"/>
</dbReference>
<dbReference type="EMBL" id="KL363199">
    <property type="protein sequence ID" value="KFD55496.1"/>
    <property type="molecule type" value="Genomic_DNA"/>
</dbReference>
<dbReference type="PROSITE" id="PS00216">
    <property type="entry name" value="SUGAR_TRANSPORT_1"/>
    <property type="match status" value="1"/>
</dbReference>
<evidence type="ECO:0000256" key="4">
    <source>
        <dbReference type="ARBA" id="ARBA00022692"/>
    </source>
</evidence>
<evidence type="ECO:0000256" key="2">
    <source>
        <dbReference type="ARBA" id="ARBA00010992"/>
    </source>
</evidence>
<feature type="transmembrane region" description="Helical" evidence="7">
    <location>
        <begin position="1103"/>
        <end position="1123"/>
    </location>
</feature>
<feature type="transmembrane region" description="Helical" evidence="7">
    <location>
        <begin position="1173"/>
        <end position="1195"/>
    </location>
</feature>
<proteinExistence type="inferred from homology"/>
<keyword evidence="5 7" id="KW-1133">Transmembrane helix</keyword>
<dbReference type="PRINTS" id="PR00171">
    <property type="entry name" value="SUGRTRNSPORT"/>
</dbReference>
<feature type="transmembrane region" description="Helical" evidence="7">
    <location>
        <begin position="507"/>
        <end position="527"/>
    </location>
</feature>
<sequence>MANAPGRNGSNTTSLIYLIVIVLTGFPIGYHIAALSGAMLIVREQFQLSNQWQELLVSSTMFAAAPTCLFTGRLSDALGRKKTMLLSWIFFAIGAIACSAANTKYVLLAGRILLGIGLGISCAAIPPYLTEMTRAHLRGIILNLFPLLMTIGEWLAGAFAAAFSYIENTNTNWRLMLSAGSFPIVFQLFCYPFIPESPRWLASKNKICDPYSTRASVRGDLETNTSLSNINQVADQCQDEQSCSVNRKGNGFIALLKNREGRKALLLGCSLQLIQQLSGVACVLFYSGSIAKMSGVKDNTIAMWFGSLPAMTNFIGTAIGTYLVEKVGRRSTVIWSTAASSAGVFVMGIGFSLIASTSMPAGYDEGLFLNGTFMSLAANDKCALLGCDACSYESICGFCYLPQSQDSAQSGACVSIYRKGETINPNSALYGRCLLSELSNLNVTTKSGFLEPSAAFDYGYCATSYFWIPIAASIAFLFVFALGIPWTVNGEIYPNWARSMGNSASSFVNIFGCLVTTLTFLSLSTAITRQGVYYLYAALTALSTGYLYMVLPETKGIGIDDIEVLLQGPWIYKAKRHRTGRLDFASSKTNYFLCLSYSTVMSCVWVDNEKKICRKEGNMEKKPEEDKWTCRQKLITAATVMMGFPIGYNSTIVSGAMLILQEQFYLNTLWMQLITGVIIAAATVFGLLAGWLNELLGRKRLISACCILFIVGAVLTSTSNGKQALVMGRLVQGMAAGIATTTVPAYTAELAPLHLRGALITLFPLCMSIGQLVSGLSAASLSYLEDGNISWRLMLAIGTLPVVAQLFVLPLIPESKEWLASKNQIRGAAEHYGENNASGETLGRAKIKTTRTSKWALPTCTPKNDSKGGIADLLKLRETRRSLLIGCSVVMFQQLTGVTCVLFYYGSIVKMSGVRDRTTTMWLASLPGIISLLGAAAGTCLIERCGRRNLILWSAAGSTVGLIIMGVGFSLIANSSLPSLYNEDSFVNGRFDNFAEKDPCRAFGTTSFKHVSMVMLMVLFSCDECSYRPDCGFCFMPTARNVSSSGSCVSLYRSKGYEFIDYAAYGRCSPKFKNATIAGKKEINYLNPKVVFDYGFCSTSYSWVPVAGSLVFLCAFSVGMIYLNAKKSKSAFFKGSLAFLGLLMRNSFNPIYIKHVFSELYPTWARSMGASAATFVNCVFCWITASTFLSLSTAITRHAAGSILMYLILPETKGISMEDIQALLKQSWIWNPRKLTSSAASITRTKRQDYLPYANEVSVCRL</sequence>
<comment type="subcellular location">
    <subcellularLocation>
        <location evidence="1">Membrane</location>
        <topology evidence="1">Multi-pass membrane protein</topology>
    </subcellularLocation>
</comment>
<dbReference type="InterPro" id="IPR005828">
    <property type="entry name" value="MFS_sugar_transport-like"/>
</dbReference>
<feature type="transmembrane region" description="Helical" evidence="7">
    <location>
        <begin position="759"/>
        <end position="783"/>
    </location>
</feature>
<feature type="transmembrane region" description="Helical" evidence="7">
    <location>
        <begin position="533"/>
        <end position="551"/>
    </location>
</feature>
<dbReference type="AlphaFoldDB" id="A0A085ME50"/>
<dbReference type="PROSITE" id="PS00217">
    <property type="entry name" value="SUGAR_TRANSPORT_2"/>
    <property type="match status" value="2"/>
</dbReference>
<gene>
    <name evidence="9" type="ORF">M513_03548</name>
</gene>
<evidence type="ECO:0000256" key="7">
    <source>
        <dbReference type="SAM" id="Phobius"/>
    </source>
</evidence>
<feature type="transmembrane region" description="Helical" evidence="7">
    <location>
        <begin position="175"/>
        <end position="194"/>
    </location>
</feature>
<evidence type="ECO:0000313" key="10">
    <source>
        <dbReference type="Proteomes" id="UP000030764"/>
    </source>
</evidence>
<feature type="transmembrane region" description="Helical" evidence="7">
    <location>
        <begin position="950"/>
        <end position="973"/>
    </location>
</feature>
<comment type="similarity">
    <text evidence="2">Belongs to the major facilitator superfamily. Sugar transporter (TC 2.A.1.1) family.</text>
</comment>
<feature type="domain" description="Major facilitator superfamily (MFS) profile" evidence="8">
    <location>
        <begin position="635"/>
        <end position="1213"/>
    </location>
</feature>
<dbReference type="GO" id="GO:0016324">
    <property type="term" value="C:apical plasma membrane"/>
    <property type="evidence" value="ECO:0007669"/>
    <property type="project" value="TreeGrafter"/>
</dbReference>
<dbReference type="SUPFAM" id="SSF103473">
    <property type="entry name" value="MFS general substrate transporter"/>
    <property type="match status" value="2"/>
</dbReference>
<keyword evidence="4 7" id="KW-0812">Transmembrane</keyword>
<feature type="transmembrane region" description="Helical" evidence="7">
    <location>
        <begin position="333"/>
        <end position="355"/>
    </location>
</feature>